<dbReference type="PANTHER" id="PTHR30126">
    <property type="entry name" value="HTH-TYPE TRANSCRIPTIONAL REGULATOR"/>
    <property type="match status" value="1"/>
</dbReference>
<dbReference type="OrthoDB" id="6113677at2"/>
<dbReference type="Gene3D" id="1.10.10.10">
    <property type="entry name" value="Winged helix-like DNA-binding domain superfamily/Winged helix DNA-binding domain"/>
    <property type="match status" value="1"/>
</dbReference>
<dbReference type="GO" id="GO:0003700">
    <property type="term" value="F:DNA-binding transcription factor activity"/>
    <property type="evidence" value="ECO:0007669"/>
    <property type="project" value="InterPro"/>
</dbReference>
<dbReference type="InterPro" id="IPR036390">
    <property type="entry name" value="WH_DNA-bd_sf"/>
</dbReference>
<keyword evidence="8" id="KW-1185">Reference proteome</keyword>
<comment type="similarity">
    <text evidence="1">Belongs to the LysR transcriptional regulatory family.</text>
</comment>
<dbReference type="PRINTS" id="PR00039">
    <property type="entry name" value="HTHLYSR"/>
</dbReference>
<evidence type="ECO:0000313" key="8">
    <source>
        <dbReference type="Proteomes" id="UP000216020"/>
    </source>
</evidence>
<evidence type="ECO:0000256" key="1">
    <source>
        <dbReference type="ARBA" id="ARBA00009437"/>
    </source>
</evidence>
<sequence length="344" mass="37554">MRKPAVKNSAEKKPKAAAAPAPLNVEQGAGRSWLNLRLIEVFVAVVQEDGMTHAANRLGMTQSAVSQAIGAMETGLGAQLIDRSKRPMQLTLFGNTFYERAIELLRRSRELEQLVSLQQNAQLPVLRMGMVDSFASTVGPVLLREIATMASRWSVTSGVSGTDVRGLVEQRLDVIITSDDIGDAPRLLDLPLIKEPFCIVAPKGLAVPAGNLEQLGQALPFIRYSAGTFLGPKIDAYLRQQGVSLQREYEFDTSDAVLAMVRAGLGWAITTPLCVLKTRLQPQEYHYLPLPGGGLERTLRLVAHDGEHAALWERISATAKTILKHQWVPQIKKVAPWGGAIENP</sequence>
<dbReference type="SUPFAM" id="SSF46785">
    <property type="entry name" value="Winged helix' DNA-binding domain"/>
    <property type="match status" value="1"/>
</dbReference>
<dbReference type="AlphaFoldDB" id="A0A261RY19"/>
<evidence type="ECO:0000256" key="5">
    <source>
        <dbReference type="SAM" id="MobiDB-lite"/>
    </source>
</evidence>
<dbReference type="Pfam" id="PF03466">
    <property type="entry name" value="LysR_substrate"/>
    <property type="match status" value="1"/>
</dbReference>
<comment type="caution">
    <text evidence="7">The sequence shown here is derived from an EMBL/GenBank/DDBJ whole genome shotgun (WGS) entry which is preliminary data.</text>
</comment>
<keyword evidence="2" id="KW-0805">Transcription regulation</keyword>
<reference evidence="8" key="1">
    <citation type="submission" date="2017-05" db="EMBL/GenBank/DDBJ databases">
        <title>Complete and WGS of Bordetella genogroups.</title>
        <authorList>
            <person name="Spilker T."/>
            <person name="Lipuma J."/>
        </authorList>
    </citation>
    <scope>NUCLEOTIDE SEQUENCE [LARGE SCALE GENOMIC DNA]</scope>
    <source>
        <strain evidence="8">AU16122</strain>
    </source>
</reference>
<dbReference type="FunFam" id="1.10.10.10:FF:000001">
    <property type="entry name" value="LysR family transcriptional regulator"/>
    <property type="match status" value="1"/>
</dbReference>
<evidence type="ECO:0000256" key="4">
    <source>
        <dbReference type="ARBA" id="ARBA00023163"/>
    </source>
</evidence>
<dbReference type="InterPro" id="IPR000847">
    <property type="entry name" value="LysR_HTH_N"/>
</dbReference>
<keyword evidence="3" id="KW-0238">DNA-binding</keyword>
<name>A0A261RY19_9BORD</name>
<accession>A0A261RY19</accession>
<keyword evidence="4" id="KW-0804">Transcription</keyword>
<gene>
    <name evidence="7" type="ORF">CAL29_16775</name>
</gene>
<dbReference type="GO" id="GO:0000976">
    <property type="term" value="F:transcription cis-regulatory region binding"/>
    <property type="evidence" value="ECO:0007669"/>
    <property type="project" value="TreeGrafter"/>
</dbReference>
<evidence type="ECO:0000256" key="3">
    <source>
        <dbReference type="ARBA" id="ARBA00023125"/>
    </source>
</evidence>
<organism evidence="7 8">
    <name type="scientific">Bordetella genomosp. 10</name>
    <dbReference type="NCBI Taxonomy" id="1416804"/>
    <lineage>
        <taxon>Bacteria</taxon>
        <taxon>Pseudomonadati</taxon>
        <taxon>Pseudomonadota</taxon>
        <taxon>Betaproteobacteria</taxon>
        <taxon>Burkholderiales</taxon>
        <taxon>Alcaligenaceae</taxon>
        <taxon>Bordetella</taxon>
    </lineage>
</organism>
<evidence type="ECO:0000259" key="6">
    <source>
        <dbReference type="PROSITE" id="PS50931"/>
    </source>
</evidence>
<feature type="region of interest" description="Disordered" evidence="5">
    <location>
        <begin position="1"/>
        <end position="22"/>
    </location>
</feature>
<dbReference type="PANTHER" id="PTHR30126:SF94">
    <property type="entry name" value="LYSR FAMILY TRANSCRIPTIONAL REGULATOR"/>
    <property type="match status" value="1"/>
</dbReference>
<protein>
    <recommendedName>
        <fullName evidence="6">HTH lysR-type domain-containing protein</fullName>
    </recommendedName>
</protein>
<feature type="domain" description="HTH lysR-type" evidence="6">
    <location>
        <begin position="34"/>
        <end position="91"/>
    </location>
</feature>
<dbReference type="PROSITE" id="PS50931">
    <property type="entry name" value="HTH_LYSR"/>
    <property type="match status" value="1"/>
</dbReference>
<dbReference type="Pfam" id="PF00126">
    <property type="entry name" value="HTH_1"/>
    <property type="match status" value="1"/>
</dbReference>
<evidence type="ECO:0000256" key="2">
    <source>
        <dbReference type="ARBA" id="ARBA00023015"/>
    </source>
</evidence>
<dbReference type="Proteomes" id="UP000216020">
    <property type="component" value="Unassembled WGS sequence"/>
</dbReference>
<dbReference type="SUPFAM" id="SSF53850">
    <property type="entry name" value="Periplasmic binding protein-like II"/>
    <property type="match status" value="1"/>
</dbReference>
<evidence type="ECO:0000313" key="7">
    <source>
        <dbReference type="EMBL" id="OZI29781.1"/>
    </source>
</evidence>
<dbReference type="Gene3D" id="3.40.190.10">
    <property type="entry name" value="Periplasmic binding protein-like II"/>
    <property type="match status" value="2"/>
</dbReference>
<proteinExistence type="inferred from homology"/>
<dbReference type="RefSeq" id="WP_094854223.1">
    <property type="nucleotide sequence ID" value="NZ_NEVM01000005.1"/>
</dbReference>
<dbReference type="EMBL" id="NEVM01000005">
    <property type="protein sequence ID" value="OZI29781.1"/>
    <property type="molecule type" value="Genomic_DNA"/>
</dbReference>
<dbReference type="InterPro" id="IPR036388">
    <property type="entry name" value="WH-like_DNA-bd_sf"/>
</dbReference>
<dbReference type="InterPro" id="IPR005119">
    <property type="entry name" value="LysR_subst-bd"/>
</dbReference>